<reference evidence="5" key="1">
    <citation type="submission" date="2020-07" db="EMBL/GenBank/DDBJ databases">
        <title>Genome sequence and genetic diversity analysis of an under-domesticated orphan crop, white fonio (Digitaria exilis).</title>
        <authorList>
            <person name="Bennetzen J.L."/>
            <person name="Chen S."/>
            <person name="Ma X."/>
            <person name="Wang X."/>
            <person name="Yssel A.E.J."/>
            <person name="Chaluvadi S.R."/>
            <person name="Johnson M."/>
            <person name="Gangashetty P."/>
            <person name="Hamidou F."/>
            <person name="Sanogo M.D."/>
            <person name="Zwaenepoel A."/>
            <person name="Wallace J."/>
            <person name="Van De Peer Y."/>
            <person name="Van Deynze A."/>
        </authorList>
    </citation>
    <scope>NUCLEOTIDE SEQUENCE</scope>
    <source>
        <tissue evidence="5">Leaves</tissue>
    </source>
</reference>
<keyword evidence="3" id="KW-0732">Signal</keyword>
<comment type="caution">
    <text evidence="5">The sequence shown here is derived from an EMBL/GenBank/DDBJ whole genome shotgun (WGS) entry which is preliminary data.</text>
</comment>
<proteinExistence type="inferred from homology"/>
<accession>A0A835DV90</accession>
<dbReference type="AlphaFoldDB" id="A0A835DV90"/>
<evidence type="ECO:0000256" key="3">
    <source>
        <dbReference type="SAM" id="SignalP"/>
    </source>
</evidence>
<dbReference type="InterPro" id="IPR001220">
    <property type="entry name" value="Legume_lectin_dom"/>
</dbReference>
<gene>
    <name evidence="5" type="ORF">HU200_064673</name>
</gene>
<dbReference type="Gene3D" id="2.60.120.200">
    <property type="match status" value="1"/>
</dbReference>
<dbReference type="Proteomes" id="UP000636709">
    <property type="component" value="Unassembled WGS sequence"/>
</dbReference>
<dbReference type="OrthoDB" id="687154at2759"/>
<dbReference type="PIRSF" id="PIRSF002690">
    <property type="entry name" value="L-type_lectin_plant"/>
    <property type="match status" value="1"/>
</dbReference>
<dbReference type="Pfam" id="PF00139">
    <property type="entry name" value="Lectin_legB"/>
    <property type="match status" value="1"/>
</dbReference>
<dbReference type="PANTHER" id="PTHR32401:SF57">
    <property type="entry name" value="OS08G0334300 PROTEIN"/>
    <property type="match status" value="1"/>
</dbReference>
<sequence length="296" mass="31465">MAYSRARLILQLLLPAAYFMAMSLPAAAALSFSYNFSKPGDLEAAKLTYINVSSSSGDRVSLTANTTGSTGRVAYPRPVRLWDDRTGRRASFTTNFTFFIGNGSVNSSNEINGRGDGMAFFVGPFPATLPVDSDGAFLGLFSNNTKDPSSSAAAAVAVEFDTYKNHGLDPPNVTADHIGIDVDNITSANYTALPNLALSGVMSASIRYDAGSKMMSVSLWLADGSLYTVQARVDLKDALAGPDAAVGFSAATGIRVESHQLLSWSFSSTGNHAPRATLVYLTSNGKQKKRMSLEKR</sequence>
<feature type="chain" id="PRO_5033058254" description="Legume lectin domain-containing protein" evidence="3">
    <location>
        <begin position="29"/>
        <end position="296"/>
    </location>
</feature>
<feature type="signal peptide" evidence="3">
    <location>
        <begin position="1"/>
        <end position="28"/>
    </location>
</feature>
<dbReference type="EMBL" id="JACEFO010002806">
    <property type="protein sequence ID" value="KAF8648628.1"/>
    <property type="molecule type" value="Genomic_DNA"/>
</dbReference>
<keyword evidence="2" id="KW-0430">Lectin</keyword>
<evidence type="ECO:0000256" key="2">
    <source>
        <dbReference type="ARBA" id="ARBA00022734"/>
    </source>
</evidence>
<evidence type="ECO:0000259" key="4">
    <source>
        <dbReference type="Pfam" id="PF00139"/>
    </source>
</evidence>
<keyword evidence="6" id="KW-1185">Reference proteome</keyword>
<protein>
    <recommendedName>
        <fullName evidence="4">Legume lectin domain-containing protein</fullName>
    </recommendedName>
</protein>
<dbReference type="GO" id="GO:0030246">
    <property type="term" value="F:carbohydrate binding"/>
    <property type="evidence" value="ECO:0007669"/>
    <property type="project" value="UniProtKB-KW"/>
</dbReference>
<dbReference type="InterPro" id="IPR019825">
    <property type="entry name" value="Lectin_legB_Mn/Ca_BS"/>
</dbReference>
<dbReference type="SUPFAM" id="SSF49899">
    <property type="entry name" value="Concanavalin A-like lectins/glucanases"/>
    <property type="match status" value="1"/>
</dbReference>
<evidence type="ECO:0000313" key="5">
    <source>
        <dbReference type="EMBL" id="KAF8648628.1"/>
    </source>
</evidence>
<comment type="similarity">
    <text evidence="1">Belongs to the leguminous lectin family.</text>
</comment>
<dbReference type="PROSITE" id="PS00307">
    <property type="entry name" value="LECTIN_LEGUME_BETA"/>
    <property type="match status" value="1"/>
</dbReference>
<dbReference type="CDD" id="cd06899">
    <property type="entry name" value="lectin_legume_LecRK_Arcelin_ConA"/>
    <property type="match status" value="1"/>
</dbReference>
<dbReference type="InterPro" id="IPR016363">
    <property type="entry name" value="L-lectin"/>
</dbReference>
<dbReference type="InterPro" id="IPR050258">
    <property type="entry name" value="Leguminous_Lectin"/>
</dbReference>
<evidence type="ECO:0000313" key="6">
    <source>
        <dbReference type="Proteomes" id="UP000636709"/>
    </source>
</evidence>
<dbReference type="PANTHER" id="PTHR32401">
    <property type="entry name" value="CONCANAVALIN A-LIKE LECTIN FAMILY PROTEIN"/>
    <property type="match status" value="1"/>
</dbReference>
<name>A0A835DV90_9POAL</name>
<feature type="domain" description="Legume lectin" evidence="4">
    <location>
        <begin position="31"/>
        <end position="274"/>
    </location>
</feature>
<organism evidence="5 6">
    <name type="scientific">Digitaria exilis</name>
    <dbReference type="NCBI Taxonomy" id="1010633"/>
    <lineage>
        <taxon>Eukaryota</taxon>
        <taxon>Viridiplantae</taxon>
        <taxon>Streptophyta</taxon>
        <taxon>Embryophyta</taxon>
        <taxon>Tracheophyta</taxon>
        <taxon>Spermatophyta</taxon>
        <taxon>Magnoliopsida</taxon>
        <taxon>Liliopsida</taxon>
        <taxon>Poales</taxon>
        <taxon>Poaceae</taxon>
        <taxon>PACMAD clade</taxon>
        <taxon>Panicoideae</taxon>
        <taxon>Panicodae</taxon>
        <taxon>Paniceae</taxon>
        <taxon>Anthephorinae</taxon>
        <taxon>Digitaria</taxon>
    </lineage>
</organism>
<dbReference type="InterPro" id="IPR013320">
    <property type="entry name" value="ConA-like_dom_sf"/>
</dbReference>
<evidence type="ECO:0000256" key="1">
    <source>
        <dbReference type="ARBA" id="ARBA00007606"/>
    </source>
</evidence>